<feature type="compositionally biased region" description="Low complexity" evidence="6">
    <location>
        <begin position="672"/>
        <end position="702"/>
    </location>
</feature>
<dbReference type="Proteomes" id="UP000741013">
    <property type="component" value="Unassembled WGS sequence"/>
</dbReference>
<evidence type="ECO:0000256" key="5">
    <source>
        <dbReference type="ARBA" id="ARBA00022777"/>
    </source>
</evidence>
<comment type="catalytic activity">
    <reaction evidence="1">
        <text>ATP + protein L-histidine = ADP + protein N-phospho-L-histidine.</text>
        <dbReference type="EC" id="2.7.13.3"/>
    </reaction>
</comment>
<feature type="compositionally biased region" description="Pro residues" evidence="6">
    <location>
        <begin position="710"/>
        <end position="720"/>
    </location>
</feature>
<proteinExistence type="predicted"/>
<keyword evidence="7" id="KW-0812">Transmembrane</keyword>
<keyword evidence="10" id="KW-1185">Reference proteome</keyword>
<dbReference type="InterPro" id="IPR003594">
    <property type="entry name" value="HATPase_dom"/>
</dbReference>
<dbReference type="SMART" id="SM00387">
    <property type="entry name" value="HATPase_c"/>
    <property type="match status" value="1"/>
</dbReference>
<evidence type="ECO:0000313" key="10">
    <source>
        <dbReference type="Proteomes" id="UP000741013"/>
    </source>
</evidence>
<dbReference type="PANTHER" id="PTHR45436">
    <property type="entry name" value="SENSOR HISTIDINE KINASE YKOH"/>
    <property type="match status" value="1"/>
</dbReference>
<evidence type="ECO:0000256" key="7">
    <source>
        <dbReference type="SAM" id="Phobius"/>
    </source>
</evidence>
<name>A0ABS4Q212_9PSEU</name>
<gene>
    <name evidence="9" type="ORF">JOM49_007256</name>
</gene>
<sequence>MQSKEESDKPYDKSIRKRLTRTVLIPSVTLLVLWTAVSSYFFINGLYVRLVAASVREVSIPAATALAAVQKERQTALQYLDDPVVGQTRLLEQQKATDEKLVVLQAAFASTISSAPDEVAAKVNALKGQFDQLPVLRSQINFRSIDRAQVNDYYNGVLDSASNLFDTQARIVPDAEAAHGGVTATTVFRASDLMSRETSLVSAAFAAGSFAPDDFVEFTRLSGSYRTQLAQIEPFLDPEVRGKYQALVTSPAWKQLIEAEDALVKRGPWAGSGQNTVPVTETDWQSATEQVAQRLNDLAIEQADKVSGAAIDSGDAQLRNAIIGSVLALLASLAAIIVAVRVSRSLVDRALMTRLARLRNDSLDLARNRLPRIVERLKNGEPVDVKQELPQLDHGRDEIGQVAEAFNAAQLTAVNAAASEAKARSGVHNVFLGIAHRNQVLVHQQLQILDEMESREENSTQLASLFQLDHLAARARRTTENLIILGGKQPGRRWRKPVPLMEVLRAAVSETEQYSRVQVEQVADVAIIGAAVADTIHLIAELVDNATSFSPPGSPVEVTSRQVARGVVVDVSDQGLGMKESVLQWANEMMAEAPEFDAMALRADSSLGLFVVARLAAKLGITVTFDPSRYGGLRATVLIPTQYLAGKHDADQNGEGEAAALQHAPVLAQVGASSSHAQSSHTAPSPTVSSPTASSPMASSHATETHVPAPSKPAMPPADPPSSFTGQIPMKRDAKPRPYPARALTPPESLFTPPPVAEAPRAAAPPEPPPGQPDDRPRLPRREPQQNLVAQLEDEPAEDGRNDVVPGESTARSLAAFHKGTRRGRDVADDQ</sequence>
<feature type="compositionally biased region" description="Basic and acidic residues" evidence="6">
    <location>
        <begin position="773"/>
        <end position="784"/>
    </location>
</feature>
<keyword evidence="5 9" id="KW-0418">Kinase</keyword>
<dbReference type="Pfam" id="PF08376">
    <property type="entry name" value="NIT"/>
    <property type="match status" value="1"/>
</dbReference>
<feature type="transmembrane region" description="Helical" evidence="7">
    <location>
        <begin position="21"/>
        <end position="43"/>
    </location>
</feature>
<keyword evidence="4" id="KW-0808">Transferase</keyword>
<dbReference type="Pfam" id="PF02518">
    <property type="entry name" value="HATPase_c"/>
    <property type="match status" value="1"/>
</dbReference>
<evidence type="ECO:0000256" key="1">
    <source>
        <dbReference type="ARBA" id="ARBA00000085"/>
    </source>
</evidence>
<dbReference type="InterPro" id="IPR013587">
    <property type="entry name" value="Nitrate/nitrite_sensing"/>
</dbReference>
<evidence type="ECO:0000256" key="2">
    <source>
        <dbReference type="ARBA" id="ARBA00012438"/>
    </source>
</evidence>
<keyword evidence="7" id="KW-0472">Membrane</keyword>
<dbReference type="EMBL" id="JAGGMS010000001">
    <property type="protein sequence ID" value="MBP2185730.1"/>
    <property type="molecule type" value="Genomic_DNA"/>
</dbReference>
<dbReference type="GO" id="GO:0016301">
    <property type="term" value="F:kinase activity"/>
    <property type="evidence" value="ECO:0007669"/>
    <property type="project" value="UniProtKB-KW"/>
</dbReference>
<dbReference type="InterPro" id="IPR036890">
    <property type="entry name" value="HATPase_C_sf"/>
</dbReference>
<reference evidence="9 10" key="1">
    <citation type="submission" date="2021-03" db="EMBL/GenBank/DDBJ databases">
        <title>Sequencing the genomes of 1000 actinobacteria strains.</title>
        <authorList>
            <person name="Klenk H.-P."/>
        </authorList>
    </citation>
    <scope>NUCLEOTIDE SEQUENCE [LARGE SCALE GENOMIC DNA]</scope>
    <source>
        <strain evidence="9 10">DSM 45510</strain>
    </source>
</reference>
<feature type="domain" description="Histidine kinase/HSP90-like ATPase" evidence="8">
    <location>
        <begin position="531"/>
        <end position="643"/>
    </location>
</feature>
<keyword evidence="7" id="KW-1133">Transmembrane helix</keyword>
<dbReference type="SUPFAM" id="SSF55874">
    <property type="entry name" value="ATPase domain of HSP90 chaperone/DNA topoisomerase II/histidine kinase"/>
    <property type="match status" value="1"/>
</dbReference>
<evidence type="ECO:0000256" key="6">
    <source>
        <dbReference type="SAM" id="MobiDB-lite"/>
    </source>
</evidence>
<evidence type="ECO:0000313" key="9">
    <source>
        <dbReference type="EMBL" id="MBP2185730.1"/>
    </source>
</evidence>
<feature type="region of interest" description="Disordered" evidence="6">
    <location>
        <begin position="669"/>
        <end position="831"/>
    </location>
</feature>
<comment type="caution">
    <text evidence="9">The sequence shown here is derived from an EMBL/GenBank/DDBJ whole genome shotgun (WGS) entry which is preliminary data.</text>
</comment>
<keyword evidence="3" id="KW-0597">Phosphoprotein</keyword>
<evidence type="ECO:0000259" key="8">
    <source>
        <dbReference type="SMART" id="SM00387"/>
    </source>
</evidence>
<dbReference type="EC" id="2.7.13.3" evidence="2"/>
<dbReference type="RefSeq" id="WP_209668579.1">
    <property type="nucleotide sequence ID" value="NZ_JAGGMS010000001.1"/>
</dbReference>
<dbReference type="InterPro" id="IPR050428">
    <property type="entry name" value="TCS_sensor_his_kinase"/>
</dbReference>
<evidence type="ECO:0000256" key="4">
    <source>
        <dbReference type="ARBA" id="ARBA00022679"/>
    </source>
</evidence>
<evidence type="ECO:0000256" key="3">
    <source>
        <dbReference type="ARBA" id="ARBA00022553"/>
    </source>
</evidence>
<dbReference type="PANTHER" id="PTHR45436:SF5">
    <property type="entry name" value="SENSOR HISTIDINE KINASE TRCS"/>
    <property type="match status" value="1"/>
</dbReference>
<organism evidence="9 10">
    <name type="scientific">Amycolatopsis magusensis</name>
    <dbReference type="NCBI Taxonomy" id="882444"/>
    <lineage>
        <taxon>Bacteria</taxon>
        <taxon>Bacillati</taxon>
        <taxon>Actinomycetota</taxon>
        <taxon>Actinomycetes</taxon>
        <taxon>Pseudonocardiales</taxon>
        <taxon>Pseudonocardiaceae</taxon>
        <taxon>Amycolatopsis</taxon>
    </lineage>
</organism>
<dbReference type="Gene3D" id="3.30.565.10">
    <property type="entry name" value="Histidine kinase-like ATPase, C-terminal domain"/>
    <property type="match status" value="1"/>
</dbReference>
<accession>A0ABS4Q212</accession>
<feature type="compositionally biased region" description="Pro residues" evidence="6">
    <location>
        <begin position="752"/>
        <end position="772"/>
    </location>
</feature>
<protein>
    <recommendedName>
        <fullName evidence="2">histidine kinase</fullName>
        <ecNumber evidence="2">2.7.13.3</ecNumber>
    </recommendedName>
</protein>